<evidence type="ECO:0000256" key="2">
    <source>
        <dbReference type="SAM" id="SignalP"/>
    </source>
</evidence>
<organism evidence="3 4">
    <name type="scientific">Paenibacillus hunanensis</name>
    <dbReference type="NCBI Taxonomy" id="539262"/>
    <lineage>
        <taxon>Bacteria</taxon>
        <taxon>Bacillati</taxon>
        <taxon>Bacillota</taxon>
        <taxon>Bacilli</taxon>
        <taxon>Bacillales</taxon>
        <taxon>Paenibacillaceae</taxon>
        <taxon>Paenibacillus</taxon>
    </lineage>
</organism>
<feature type="region of interest" description="Disordered" evidence="1">
    <location>
        <begin position="32"/>
        <end position="62"/>
    </location>
</feature>
<name>A0ABU1IUM4_9BACL</name>
<evidence type="ECO:0008006" key="5">
    <source>
        <dbReference type="Google" id="ProtNLM"/>
    </source>
</evidence>
<protein>
    <recommendedName>
        <fullName evidence="5">Lipoprotein</fullName>
    </recommendedName>
</protein>
<dbReference type="Proteomes" id="UP001185028">
    <property type="component" value="Unassembled WGS sequence"/>
</dbReference>
<dbReference type="PROSITE" id="PS51257">
    <property type="entry name" value="PROKAR_LIPOPROTEIN"/>
    <property type="match status" value="1"/>
</dbReference>
<sequence>MNRRRNSKLFMICVLVIAIIGCTQHTPAAVTGSVPPDQASPASPITETTTTMTPKHETTSLQPLSDDVLPVLQVKAGDTTIPAVQSSYCWGTKGCADFVGGAAMLKGQSLPTIQAGTSVQLHFPYTPEPAVIELVQYPLRLSEDTSNSHVQSTADQPISITMHDGAFQAPQKAGDYYYEFGASWMTEDGKYSSGQTSFVFGFTVG</sequence>
<evidence type="ECO:0000313" key="4">
    <source>
        <dbReference type="Proteomes" id="UP001185028"/>
    </source>
</evidence>
<proteinExistence type="predicted"/>
<comment type="caution">
    <text evidence="3">The sequence shown here is derived from an EMBL/GenBank/DDBJ whole genome shotgun (WGS) entry which is preliminary data.</text>
</comment>
<reference evidence="3 4" key="1">
    <citation type="submission" date="2023-07" db="EMBL/GenBank/DDBJ databases">
        <title>Genomic Encyclopedia of Type Strains, Phase IV (KMG-IV): sequencing the most valuable type-strain genomes for metagenomic binning, comparative biology and taxonomic classification.</title>
        <authorList>
            <person name="Goeker M."/>
        </authorList>
    </citation>
    <scope>NUCLEOTIDE SEQUENCE [LARGE SCALE GENOMIC DNA]</scope>
    <source>
        <strain evidence="3 4">DSM 22170</strain>
    </source>
</reference>
<dbReference type="RefSeq" id="WP_188775554.1">
    <property type="nucleotide sequence ID" value="NZ_BMMB01000004.1"/>
</dbReference>
<feature type="signal peptide" evidence="2">
    <location>
        <begin position="1"/>
        <end position="28"/>
    </location>
</feature>
<gene>
    <name evidence="3" type="ORF">JOC58_000854</name>
</gene>
<evidence type="ECO:0000313" key="3">
    <source>
        <dbReference type="EMBL" id="MDR6242969.1"/>
    </source>
</evidence>
<keyword evidence="2" id="KW-0732">Signal</keyword>
<keyword evidence="4" id="KW-1185">Reference proteome</keyword>
<dbReference type="EMBL" id="JAVDQH010000003">
    <property type="protein sequence ID" value="MDR6242969.1"/>
    <property type="molecule type" value="Genomic_DNA"/>
</dbReference>
<feature type="chain" id="PRO_5046510405" description="Lipoprotein" evidence="2">
    <location>
        <begin position="29"/>
        <end position="205"/>
    </location>
</feature>
<accession>A0ABU1IUM4</accession>
<evidence type="ECO:0000256" key="1">
    <source>
        <dbReference type="SAM" id="MobiDB-lite"/>
    </source>
</evidence>